<protein>
    <submittedName>
        <fullName evidence="1">BQ5605_C027g10311 protein</fullName>
    </submittedName>
</protein>
<evidence type="ECO:0000313" key="1">
    <source>
        <dbReference type="EMBL" id="SGZ28312.1"/>
    </source>
</evidence>
<evidence type="ECO:0000313" key="2">
    <source>
        <dbReference type="Proteomes" id="UP000249464"/>
    </source>
</evidence>
<accession>A0A2X0MN52</accession>
<name>A0A2X0MN52_9BASI</name>
<proteinExistence type="predicted"/>
<gene>
    <name evidence="1" type="primary">BQ5605_C027g10311</name>
    <name evidence="1" type="ORF">BQ5605_C027G10311</name>
</gene>
<keyword evidence="2" id="KW-1185">Reference proteome</keyword>
<dbReference type="AlphaFoldDB" id="A0A2X0MN52"/>
<dbReference type="Proteomes" id="UP000249464">
    <property type="component" value="Unassembled WGS sequence"/>
</dbReference>
<reference evidence="1 2" key="1">
    <citation type="submission" date="2016-11" db="EMBL/GenBank/DDBJ databases">
        <authorList>
            <person name="Jaros S."/>
            <person name="Januszkiewicz K."/>
            <person name="Wedrychowicz H."/>
        </authorList>
    </citation>
    <scope>NUCLEOTIDE SEQUENCE [LARGE SCALE GENOMIC DNA]</scope>
</reference>
<dbReference type="EMBL" id="FQNC01000089">
    <property type="protein sequence ID" value="SGZ28312.1"/>
    <property type="molecule type" value="Genomic_DNA"/>
</dbReference>
<organism evidence="1 2">
    <name type="scientific">Microbotryum silenes-dioicae</name>
    <dbReference type="NCBI Taxonomy" id="796604"/>
    <lineage>
        <taxon>Eukaryota</taxon>
        <taxon>Fungi</taxon>
        <taxon>Dikarya</taxon>
        <taxon>Basidiomycota</taxon>
        <taxon>Pucciniomycotina</taxon>
        <taxon>Microbotryomycetes</taxon>
        <taxon>Microbotryales</taxon>
        <taxon>Microbotryaceae</taxon>
        <taxon>Microbotryum</taxon>
    </lineage>
</organism>
<sequence length="232" mass="25448">MSHINVACTKAILGGFFGNIHAGNWSIAKDQLEMALDSDGHLVPLQTAATTLSTMLTVNAFTKAGVLDAAGWYNHQQTHREAKAQQEAIVNISKAHLMMCVGQATYDKVKDLPADRQWAKLESVFATTSSIAVERRARLVELVSMPQFVVGDNFEAWLATFRATVNSLNNAVKHAQPSTAACTCDPLHPMIVRDWLCNLMPEAYARTIRALGDDFDIGKWESQASKSSLTTR</sequence>